<dbReference type="InterPro" id="IPR050297">
    <property type="entry name" value="LipidA_mod_glycosyltrf_83"/>
</dbReference>
<keyword evidence="3" id="KW-0328">Glycosyltransferase</keyword>
<dbReference type="PANTHER" id="PTHR33908">
    <property type="entry name" value="MANNOSYLTRANSFERASE YKCB-RELATED"/>
    <property type="match status" value="1"/>
</dbReference>
<reference evidence="10 11" key="1">
    <citation type="submission" date="2015-12" db="EMBL/GenBank/DDBJ databases">
        <title>Complete genome of Lacimicrobium alkaliphilum KCTC 32984.</title>
        <authorList>
            <person name="Kim S.-G."/>
            <person name="Lee Y.-J."/>
        </authorList>
    </citation>
    <scope>NUCLEOTIDE SEQUENCE [LARGE SCALE GENOMIC DNA]</scope>
    <source>
        <strain evidence="10 11">YelD216</strain>
    </source>
</reference>
<dbReference type="GO" id="GO:0005886">
    <property type="term" value="C:plasma membrane"/>
    <property type="evidence" value="ECO:0007669"/>
    <property type="project" value="UniProtKB-SubCell"/>
</dbReference>
<feature type="transmembrane region" description="Helical" evidence="8">
    <location>
        <begin position="267"/>
        <end position="290"/>
    </location>
</feature>
<feature type="transmembrane region" description="Helical" evidence="8">
    <location>
        <begin position="356"/>
        <end position="379"/>
    </location>
</feature>
<protein>
    <submittedName>
        <fullName evidence="10">Glycosyl transferase</fullName>
    </submittedName>
</protein>
<keyword evidence="5 8" id="KW-0812">Transmembrane</keyword>
<feature type="transmembrane region" description="Helical" evidence="8">
    <location>
        <begin position="6"/>
        <end position="27"/>
    </location>
</feature>
<feature type="transmembrane region" description="Helical" evidence="8">
    <location>
        <begin position="162"/>
        <end position="193"/>
    </location>
</feature>
<evidence type="ECO:0000256" key="3">
    <source>
        <dbReference type="ARBA" id="ARBA00022676"/>
    </source>
</evidence>
<feature type="transmembrane region" description="Helical" evidence="8">
    <location>
        <begin position="67"/>
        <end position="88"/>
    </location>
</feature>
<evidence type="ECO:0000256" key="5">
    <source>
        <dbReference type="ARBA" id="ARBA00022692"/>
    </source>
</evidence>
<dbReference type="GO" id="GO:0010041">
    <property type="term" value="P:response to iron(III) ion"/>
    <property type="evidence" value="ECO:0007669"/>
    <property type="project" value="TreeGrafter"/>
</dbReference>
<dbReference type="KEGG" id="lal:AT746_11755"/>
<evidence type="ECO:0000259" key="9">
    <source>
        <dbReference type="Pfam" id="PF13231"/>
    </source>
</evidence>
<gene>
    <name evidence="10" type="ORF">AT746_11755</name>
</gene>
<keyword evidence="6 8" id="KW-1133">Transmembrane helix</keyword>
<evidence type="ECO:0000256" key="1">
    <source>
        <dbReference type="ARBA" id="ARBA00004651"/>
    </source>
</evidence>
<feature type="transmembrane region" description="Helical" evidence="8">
    <location>
        <begin position="302"/>
        <end position="320"/>
    </location>
</feature>
<keyword evidence="7 8" id="KW-0472">Membrane</keyword>
<evidence type="ECO:0000256" key="2">
    <source>
        <dbReference type="ARBA" id="ARBA00022475"/>
    </source>
</evidence>
<keyword evidence="4 10" id="KW-0808">Transferase</keyword>
<evidence type="ECO:0000256" key="8">
    <source>
        <dbReference type="SAM" id="Phobius"/>
    </source>
</evidence>
<evidence type="ECO:0000256" key="7">
    <source>
        <dbReference type="ARBA" id="ARBA00023136"/>
    </source>
</evidence>
<evidence type="ECO:0000313" key="10">
    <source>
        <dbReference type="EMBL" id="ALS98879.1"/>
    </source>
</evidence>
<dbReference type="STRING" id="1526571.AT746_11755"/>
<dbReference type="GO" id="GO:0016763">
    <property type="term" value="F:pentosyltransferase activity"/>
    <property type="evidence" value="ECO:0007669"/>
    <property type="project" value="TreeGrafter"/>
</dbReference>
<sequence>MDQADIRRLTWLFWASALVLIFSGLGLRDPWPADEPRFAQIALEMVQSGDWFFQRRGGELYPDKPPIFMWSIALFYWLTGSIRLAFLLPSALCSMLTLYLTCDLGKRFWNAQTGLIAGATLLLTLQFTIQAKSAQIDAMVCCWITIGCYGLLRHLILKDGWYWYWLAFAAMGLGVITKGVGFLPVLMLIPFFISRRQFMVQPAVTGRLWRWWSGPAIMLATIGLWLVPMLIMVGLSDDTALQAYRNNILFKQTATRYADAWHHIKPFWYYLTSVIPILWLPLSALLPWLIPHWITAIRARDARFILPLGWILLLLLFFSISPGKRGVYILPALPMLALISAPFLPRIMQNPAACRVLWLITAFISILLLVLAIGGWSGVEAIRSLVSEYDIQPWTFLLTCSLFGFISLILSRNNKFKSWLLFIPSLWLLYSTWGYLLLEPVKTPKAILRQVAIHTQLDSELAMIGLKEQFLLFAPRPFTHFGYHTPTEQQQAQAWHWLKQHPRGRILVASDENLACFNPTDAIKLGHAHRQDWLLLGPEVMKPACAGADVPAPVFRLD</sequence>
<dbReference type="RefSeq" id="WP_062480539.1">
    <property type="nucleotide sequence ID" value="NZ_CP013650.1"/>
</dbReference>
<feature type="transmembrane region" description="Helical" evidence="8">
    <location>
        <begin position="108"/>
        <end position="129"/>
    </location>
</feature>
<feature type="transmembrane region" description="Helical" evidence="8">
    <location>
        <begin position="419"/>
        <end position="438"/>
    </location>
</feature>
<feature type="domain" description="Glycosyltransferase RgtA/B/C/D-like" evidence="9">
    <location>
        <begin position="63"/>
        <end position="197"/>
    </location>
</feature>
<dbReference type="AlphaFoldDB" id="A0A0U3AXL9"/>
<feature type="transmembrane region" description="Helical" evidence="8">
    <location>
        <begin position="326"/>
        <end position="344"/>
    </location>
</feature>
<dbReference type="Proteomes" id="UP000068447">
    <property type="component" value="Chromosome"/>
</dbReference>
<evidence type="ECO:0000256" key="4">
    <source>
        <dbReference type="ARBA" id="ARBA00022679"/>
    </source>
</evidence>
<accession>A0A0U3AXL9</accession>
<comment type="subcellular location">
    <subcellularLocation>
        <location evidence="1">Cell membrane</location>
        <topology evidence="1">Multi-pass membrane protein</topology>
    </subcellularLocation>
</comment>
<name>A0A0U3AXL9_9ALTE</name>
<keyword evidence="11" id="KW-1185">Reference proteome</keyword>
<dbReference type="OrthoDB" id="9775035at2"/>
<dbReference type="PANTHER" id="PTHR33908:SF3">
    <property type="entry name" value="UNDECAPRENYL PHOSPHATE-ALPHA-4-AMINO-4-DEOXY-L-ARABINOSE ARABINOSYL TRANSFERASE"/>
    <property type="match status" value="1"/>
</dbReference>
<proteinExistence type="predicted"/>
<evidence type="ECO:0000256" key="6">
    <source>
        <dbReference type="ARBA" id="ARBA00022989"/>
    </source>
</evidence>
<dbReference type="EMBL" id="CP013650">
    <property type="protein sequence ID" value="ALS98879.1"/>
    <property type="molecule type" value="Genomic_DNA"/>
</dbReference>
<keyword evidence="2" id="KW-1003">Cell membrane</keyword>
<feature type="transmembrane region" description="Helical" evidence="8">
    <location>
        <begin position="214"/>
        <end position="235"/>
    </location>
</feature>
<dbReference type="Pfam" id="PF13231">
    <property type="entry name" value="PMT_2"/>
    <property type="match status" value="1"/>
</dbReference>
<dbReference type="InterPro" id="IPR038731">
    <property type="entry name" value="RgtA/B/C-like"/>
</dbReference>
<organism evidence="10 11">
    <name type="scientific">Lacimicrobium alkaliphilum</name>
    <dbReference type="NCBI Taxonomy" id="1526571"/>
    <lineage>
        <taxon>Bacteria</taxon>
        <taxon>Pseudomonadati</taxon>
        <taxon>Pseudomonadota</taxon>
        <taxon>Gammaproteobacteria</taxon>
        <taxon>Alteromonadales</taxon>
        <taxon>Alteromonadaceae</taxon>
        <taxon>Lacimicrobium</taxon>
    </lineage>
</organism>
<dbReference type="GO" id="GO:0009103">
    <property type="term" value="P:lipopolysaccharide biosynthetic process"/>
    <property type="evidence" value="ECO:0007669"/>
    <property type="project" value="TreeGrafter"/>
</dbReference>
<evidence type="ECO:0000313" key="11">
    <source>
        <dbReference type="Proteomes" id="UP000068447"/>
    </source>
</evidence>
<feature type="transmembrane region" description="Helical" evidence="8">
    <location>
        <begin position="391"/>
        <end position="410"/>
    </location>
</feature>